<dbReference type="AlphaFoldDB" id="A0A151ITH8"/>
<evidence type="ECO:0000313" key="3">
    <source>
        <dbReference type="Proteomes" id="UP000078492"/>
    </source>
</evidence>
<dbReference type="Proteomes" id="UP000078492">
    <property type="component" value="Unassembled WGS sequence"/>
</dbReference>
<name>A0A151ITH8_9HYME</name>
<gene>
    <name evidence="2" type="ORF">ALC57_17468</name>
</gene>
<feature type="compositionally biased region" description="Pro residues" evidence="1">
    <location>
        <begin position="312"/>
        <end position="326"/>
    </location>
</feature>
<organism evidence="2 3">
    <name type="scientific">Trachymyrmex cornetzi</name>
    <dbReference type="NCBI Taxonomy" id="471704"/>
    <lineage>
        <taxon>Eukaryota</taxon>
        <taxon>Metazoa</taxon>
        <taxon>Ecdysozoa</taxon>
        <taxon>Arthropoda</taxon>
        <taxon>Hexapoda</taxon>
        <taxon>Insecta</taxon>
        <taxon>Pterygota</taxon>
        <taxon>Neoptera</taxon>
        <taxon>Endopterygota</taxon>
        <taxon>Hymenoptera</taxon>
        <taxon>Apocrita</taxon>
        <taxon>Aculeata</taxon>
        <taxon>Formicoidea</taxon>
        <taxon>Formicidae</taxon>
        <taxon>Myrmicinae</taxon>
        <taxon>Trachymyrmex</taxon>
    </lineage>
</organism>
<protein>
    <recommendedName>
        <fullName evidence="4">Reverse transcriptase domain-containing protein</fullName>
    </recommendedName>
</protein>
<feature type="region of interest" description="Disordered" evidence="1">
    <location>
        <begin position="1"/>
        <end position="22"/>
    </location>
</feature>
<sequence>MSSSSSNSSGSSSETENTEQSVTNIQYTESLDETLGIVENLGTNSLVSVSNSDLKSRLGLVSVSTPIPRPVSYEKICKNIRNESIHILRSINHCSEINSNNNILYEGAKEVKRFILDKNKNNFGHVKNSVEIVKKLNGMPMKDNFSIISFDVVSMYTNIPIDLVKKKIFVVPYVNNLSENFKKIAHNNGFIITYKPMNKLNRFIKTGKDILNKDEQCELVYKINYLNCDSSYVGMPKRKRTRGKRGGWRTHIKELQRELLISGDFDPSRHWKEDAGDANKPFVNNTETTRDIADSPHDTGKNVASKTRSTAGPPPRTKPPPSPPYVAPTRKATRPIIITSKPRVISNTACTLNIKIL</sequence>
<keyword evidence="3" id="KW-1185">Reference proteome</keyword>
<evidence type="ECO:0000256" key="1">
    <source>
        <dbReference type="SAM" id="MobiDB-lite"/>
    </source>
</evidence>
<reference evidence="2 3" key="1">
    <citation type="submission" date="2015-09" db="EMBL/GenBank/DDBJ databases">
        <title>Trachymyrmex cornetzi WGS genome.</title>
        <authorList>
            <person name="Nygaard S."/>
            <person name="Hu H."/>
            <person name="Boomsma J."/>
            <person name="Zhang G."/>
        </authorList>
    </citation>
    <scope>NUCLEOTIDE SEQUENCE [LARGE SCALE GENOMIC DNA]</scope>
    <source>
        <strain evidence="2">Tcor2-1</strain>
        <tissue evidence="2">Whole body</tissue>
    </source>
</reference>
<evidence type="ECO:0000313" key="2">
    <source>
        <dbReference type="EMBL" id="KYN10397.1"/>
    </source>
</evidence>
<accession>A0A151ITH8</accession>
<proteinExistence type="predicted"/>
<dbReference type="EMBL" id="KQ981003">
    <property type="protein sequence ID" value="KYN10397.1"/>
    <property type="molecule type" value="Genomic_DNA"/>
</dbReference>
<feature type="region of interest" description="Disordered" evidence="1">
    <location>
        <begin position="271"/>
        <end position="329"/>
    </location>
</feature>
<feature type="compositionally biased region" description="Basic and acidic residues" evidence="1">
    <location>
        <begin position="288"/>
        <end position="300"/>
    </location>
</feature>
<evidence type="ECO:0008006" key="4">
    <source>
        <dbReference type="Google" id="ProtNLM"/>
    </source>
</evidence>